<feature type="modified residue" description="Phosphothreonine; by autocatalysis" evidence="8">
    <location>
        <position position="198"/>
    </location>
</feature>
<dbReference type="InterPro" id="IPR013126">
    <property type="entry name" value="Hsp_70_fam"/>
</dbReference>
<accession>A0A109D7W0</accession>
<dbReference type="FunFam" id="1.20.1270.10:FF:000001">
    <property type="entry name" value="Molecular chaperone DnaK"/>
    <property type="match status" value="1"/>
</dbReference>
<evidence type="ECO:0000256" key="5">
    <source>
        <dbReference type="ARBA" id="ARBA00022840"/>
    </source>
</evidence>
<dbReference type="PROSITE" id="PS01036">
    <property type="entry name" value="HSP70_3"/>
    <property type="match status" value="1"/>
</dbReference>
<dbReference type="PROSITE" id="PS00297">
    <property type="entry name" value="HSP70_1"/>
    <property type="match status" value="1"/>
</dbReference>
<dbReference type="GO" id="GO:0140662">
    <property type="term" value="F:ATP-dependent protein folding chaperone"/>
    <property type="evidence" value="ECO:0007669"/>
    <property type="project" value="InterPro"/>
</dbReference>
<reference evidence="11 12" key="1">
    <citation type="submission" date="2015-11" db="EMBL/GenBank/DDBJ databases">
        <title>Draft WGS of Vibrio toranzoniae.</title>
        <authorList>
            <person name="Lasa A."/>
            <person name="Romalde J.L."/>
        </authorList>
    </citation>
    <scope>NUCLEOTIDE SEQUENCE [LARGE SCALE GENOMIC DNA]</scope>
    <source>
        <strain evidence="11 12">Vb 10.8</strain>
    </source>
</reference>
<dbReference type="Gene3D" id="3.90.640.10">
    <property type="entry name" value="Actin, Chain A, domain 4"/>
    <property type="match status" value="1"/>
</dbReference>
<dbReference type="SUPFAM" id="SSF53067">
    <property type="entry name" value="Actin-like ATPase domain"/>
    <property type="match status" value="2"/>
</dbReference>
<dbReference type="PROSITE" id="PS00329">
    <property type="entry name" value="HSP70_2"/>
    <property type="match status" value="1"/>
</dbReference>
<keyword evidence="4 8" id="KW-0547">Nucleotide-binding</keyword>
<dbReference type="GO" id="GO:0005524">
    <property type="term" value="F:ATP binding"/>
    <property type="evidence" value="ECO:0007669"/>
    <property type="project" value="UniProtKB-UniRule"/>
</dbReference>
<organism evidence="11 12">
    <name type="scientific">Vibrio toranzoniae</name>
    <dbReference type="NCBI Taxonomy" id="1194427"/>
    <lineage>
        <taxon>Bacteria</taxon>
        <taxon>Pseudomonadati</taxon>
        <taxon>Pseudomonadota</taxon>
        <taxon>Gammaproteobacteria</taxon>
        <taxon>Vibrionales</taxon>
        <taxon>Vibrionaceae</taxon>
        <taxon>Vibrio</taxon>
    </lineage>
</organism>
<dbReference type="FunFam" id="3.90.640.10:FF:000003">
    <property type="entry name" value="Molecular chaperone DnaK"/>
    <property type="match status" value="1"/>
</dbReference>
<dbReference type="Proteomes" id="UP000057389">
    <property type="component" value="Unassembled WGS sequence"/>
</dbReference>
<evidence type="ECO:0000313" key="12">
    <source>
        <dbReference type="Proteomes" id="UP000057389"/>
    </source>
</evidence>
<dbReference type="AlphaFoldDB" id="A0A109D7W0"/>
<gene>
    <name evidence="8 11" type="primary">dnaK</name>
    <name evidence="11" type="ORF">APQ14_10250</name>
</gene>
<feature type="compositionally biased region" description="Acidic residues" evidence="10">
    <location>
        <begin position="623"/>
        <end position="637"/>
    </location>
</feature>
<keyword evidence="7 8" id="KW-0143">Chaperone</keyword>
<dbReference type="PRINTS" id="PR00301">
    <property type="entry name" value="HEATSHOCK70"/>
</dbReference>
<evidence type="ECO:0000256" key="3">
    <source>
        <dbReference type="ARBA" id="ARBA00022553"/>
    </source>
</evidence>
<evidence type="ECO:0000256" key="6">
    <source>
        <dbReference type="ARBA" id="ARBA00023016"/>
    </source>
</evidence>
<dbReference type="NCBIfam" id="TIGR02350">
    <property type="entry name" value="prok_dnaK"/>
    <property type="match status" value="1"/>
</dbReference>
<name>A0A109D7W0_9VIBR</name>
<comment type="similarity">
    <text evidence="1 8 9">Belongs to the heat shock protein 70 family.</text>
</comment>
<evidence type="ECO:0000256" key="4">
    <source>
        <dbReference type="ARBA" id="ARBA00022741"/>
    </source>
</evidence>
<comment type="induction">
    <text evidence="8">By stress conditions e.g. heat shock.</text>
</comment>
<evidence type="ECO:0000256" key="10">
    <source>
        <dbReference type="SAM" id="MobiDB-lite"/>
    </source>
</evidence>
<evidence type="ECO:0000256" key="2">
    <source>
        <dbReference type="ARBA" id="ARBA00014415"/>
    </source>
</evidence>
<dbReference type="Gene3D" id="1.20.1270.10">
    <property type="match status" value="1"/>
</dbReference>
<keyword evidence="5 8" id="KW-0067">ATP-binding</keyword>
<feature type="compositionally biased region" description="Low complexity" evidence="10">
    <location>
        <begin position="601"/>
        <end position="615"/>
    </location>
</feature>
<feature type="region of interest" description="Disordered" evidence="10">
    <location>
        <begin position="600"/>
        <end position="637"/>
    </location>
</feature>
<evidence type="ECO:0000256" key="1">
    <source>
        <dbReference type="ARBA" id="ARBA00007381"/>
    </source>
</evidence>
<comment type="function">
    <text evidence="8">Acts as a chaperone.</text>
</comment>
<dbReference type="PANTHER" id="PTHR19375">
    <property type="entry name" value="HEAT SHOCK PROTEIN 70KDA"/>
    <property type="match status" value="1"/>
</dbReference>
<dbReference type="InterPro" id="IPR043129">
    <property type="entry name" value="ATPase_NBD"/>
</dbReference>
<keyword evidence="12" id="KW-1185">Reference proteome</keyword>
<evidence type="ECO:0000256" key="8">
    <source>
        <dbReference type="HAMAP-Rule" id="MF_00332"/>
    </source>
</evidence>
<proteinExistence type="evidence at transcript level"/>
<keyword evidence="3 8" id="KW-0597">Phosphoprotein</keyword>
<dbReference type="InterPro" id="IPR029048">
    <property type="entry name" value="HSP70_C_sf"/>
</dbReference>
<dbReference type="FunFam" id="2.60.34.10:FF:000014">
    <property type="entry name" value="Chaperone protein DnaK HSP70"/>
    <property type="match status" value="1"/>
</dbReference>
<protein>
    <recommendedName>
        <fullName evidence="2 8">Chaperone protein DnaK</fullName>
    </recommendedName>
    <alternativeName>
        <fullName evidence="8">HSP70</fullName>
    </alternativeName>
    <alternativeName>
        <fullName evidence="8">Heat shock 70 kDa protein</fullName>
    </alternativeName>
    <alternativeName>
        <fullName evidence="8">Heat shock protein 70</fullName>
    </alternativeName>
</protein>
<dbReference type="Gene3D" id="3.30.420.40">
    <property type="match status" value="2"/>
</dbReference>
<dbReference type="GO" id="GO:0051082">
    <property type="term" value="F:unfolded protein binding"/>
    <property type="evidence" value="ECO:0007669"/>
    <property type="project" value="InterPro"/>
</dbReference>
<dbReference type="SUPFAM" id="SSF100934">
    <property type="entry name" value="Heat shock protein 70kD (HSP70), C-terminal subdomain"/>
    <property type="match status" value="1"/>
</dbReference>
<dbReference type="OrthoDB" id="9766019at2"/>
<dbReference type="EMBL" id="LMXU01000022">
    <property type="protein sequence ID" value="KWU00476.1"/>
    <property type="molecule type" value="Genomic_DNA"/>
</dbReference>
<dbReference type="NCBIfam" id="NF001413">
    <property type="entry name" value="PRK00290.1"/>
    <property type="match status" value="1"/>
</dbReference>
<dbReference type="FunFam" id="3.30.420.40:FF:000004">
    <property type="entry name" value="Molecular chaperone DnaK"/>
    <property type="match status" value="1"/>
</dbReference>
<dbReference type="InterPro" id="IPR012725">
    <property type="entry name" value="Chaperone_DnaK"/>
</dbReference>
<dbReference type="HAMAP" id="MF_00332">
    <property type="entry name" value="DnaK"/>
    <property type="match status" value="1"/>
</dbReference>
<evidence type="ECO:0000256" key="9">
    <source>
        <dbReference type="RuleBase" id="RU003322"/>
    </source>
</evidence>
<dbReference type="SUPFAM" id="SSF100920">
    <property type="entry name" value="Heat shock protein 70kD (HSP70), peptide-binding domain"/>
    <property type="match status" value="1"/>
</dbReference>
<dbReference type="CDD" id="cd10234">
    <property type="entry name" value="ASKHA_NBD_HSP70_DnaK-like"/>
    <property type="match status" value="1"/>
</dbReference>
<dbReference type="GeneID" id="300179239"/>
<dbReference type="Gene3D" id="2.60.34.10">
    <property type="entry name" value="Substrate Binding Domain Of DNAk, Chain A, domain 1"/>
    <property type="match status" value="1"/>
</dbReference>
<dbReference type="RefSeq" id="WP_017056733.1">
    <property type="nucleotide sequence ID" value="NZ_AP025514.1"/>
</dbReference>
<dbReference type="Pfam" id="PF00012">
    <property type="entry name" value="HSP70"/>
    <property type="match status" value="1"/>
</dbReference>
<evidence type="ECO:0000313" key="11">
    <source>
        <dbReference type="EMBL" id="KWU00476.1"/>
    </source>
</evidence>
<keyword evidence="6 8" id="KW-0346">Stress response</keyword>
<dbReference type="InterPro" id="IPR018181">
    <property type="entry name" value="Heat_shock_70_CS"/>
</dbReference>
<comment type="caution">
    <text evidence="11">The sequence shown here is derived from an EMBL/GenBank/DDBJ whole genome shotgun (WGS) entry which is preliminary data.</text>
</comment>
<dbReference type="InterPro" id="IPR029047">
    <property type="entry name" value="HSP70_peptide-bd_sf"/>
</dbReference>
<sequence length="637" mass="69000">MGKIIGIDLGTTNSCVAVLDGDKPRVIENAEGERTTASVIAYTEGETLVGQPAKRQAVTNPQNTLFAIKRLIGRRFEDEEVQRDIEIMPFSIIKADNGDAWVEAQGQKMAAPQVSAEVLKKMKKTAEDFLGEEVTGAVVTVPAYFNDAQRQATKDAGRIAGLDVKRIINEPTAAALAYGLDKKGGDRTIAVYDLGGGTFDISIIEIDEVEGEKTFEVLSTNGDTHLGGEDFDNRMINYLVDEFKKEQGINLKTDPLAMQRVKEAAEKAKIELSSTTQTDVNLPYVTADATGPKHMNIKVTRAKLESLVEDLVQRSLEPLKVALADADLSVGEITDVILVGGQTRMPMVQAKVTEFFGKEPRKDVNPDEAVAMGAAVQGGVLAGDVKDVLLLDVTPLSFGIETMGGVMTKLIEKNTTIPTKADQVFSTAEDNQNAVTIHVLQGERKQATYNKSLGQFNLEGIQPAPRGMPQIEVTFDLDADGILNVSAKDKATGKEQKITIQASGGLSDEEIEAMVQEAEANKEADKKFEELVTARNQADQMIHGTRKQVEEAGEALPAEEKEKIEAAITALEEVKSGNDKEAIDAKVQELMQAAQKLMEIAQQQAQAQQAGAEAGEQPKQDDDVVDAEFEEVKDDKK</sequence>
<evidence type="ECO:0000256" key="7">
    <source>
        <dbReference type="ARBA" id="ARBA00023186"/>
    </source>
</evidence>